<protein>
    <submittedName>
        <fullName evidence="2">Uncharacterized protein</fullName>
    </submittedName>
</protein>
<feature type="region of interest" description="Disordered" evidence="1">
    <location>
        <begin position="1"/>
        <end position="44"/>
    </location>
</feature>
<evidence type="ECO:0000313" key="2">
    <source>
        <dbReference type="EMBL" id="CAB4036754.1"/>
    </source>
</evidence>
<keyword evidence="3" id="KW-1185">Reference proteome</keyword>
<dbReference type="AlphaFoldDB" id="A0A6S7K2E2"/>
<reference evidence="2" key="1">
    <citation type="submission" date="2020-04" db="EMBL/GenBank/DDBJ databases">
        <authorList>
            <person name="Alioto T."/>
            <person name="Alioto T."/>
            <person name="Gomez Garrido J."/>
        </authorList>
    </citation>
    <scope>NUCLEOTIDE SEQUENCE</scope>
    <source>
        <strain evidence="2">A484AB</strain>
    </source>
</reference>
<accession>A0A6S7K2E2</accession>
<organism evidence="2 3">
    <name type="scientific">Paramuricea clavata</name>
    <name type="common">Red gorgonian</name>
    <name type="synonym">Violescent sea-whip</name>
    <dbReference type="NCBI Taxonomy" id="317549"/>
    <lineage>
        <taxon>Eukaryota</taxon>
        <taxon>Metazoa</taxon>
        <taxon>Cnidaria</taxon>
        <taxon>Anthozoa</taxon>
        <taxon>Octocorallia</taxon>
        <taxon>Malacalcyonacea</taxon>
        <taxon>Plexauridae</taxon>
        <taxon>Paramuricea</taxon>
    </lineage>
</organism>
<evidence type="ECO:0000256" key="1">
    <source>
        <dbReference type="SAM" id="MobiDB-lite"/>
    </source>
</evidence>
<comment type="caution">
    <text evidence="2">The sequence shown here is derived from an EMBL/GenBank/DDBJ whole genome shotgun (WGS) entry which is preliminary data.</text>
</comment>
<dbReference type="Proteomes" id="UP001152795">
    <property type="component" value="Unassembled WGS sequence"/>
</dbReference>
<dbReference type="EMBL" id="CACRXK020022367">
    <property type="protein sequence ID" value="CAB4036754.1"/>
    <property type="molecule type" value="Genomic_DNA"/>
</dbReference>
<proteinExistence type="predicted"/>
<gene>
    <name evidence="2" type="ORF">PACLA_8A067440</name>
</gene>
<sequence>MDKGRESATSSKQDSDDNNEEGIVENQEGTQQHGQREMMATSSLAGENHVVVYDPECDRRPPIQETGDDEMVFQQPAQVGLNPNIMAYGSGASPKLGGVIIGEIDNNGQVEVLVMSVETSPAIVNGL</sequence>
<name>A0A6S7K2E2_PARCT</name>
<evidence type="ECO:0000313" key="3">
    <source>
        <dbReference type="Proteomes" id="UP001152795"/>
    </source>
</evidence>